<feature type="signal peptide" evidence="1">
    <location>
        <begin position="1"/>
        <end position="23"/>
    </location>
</feature>
<reference evidence="2 3" key="1">
    <citation type="submission" date="2020-02" db="EMBL/GenBank/DDBJ databases">
        <title>Shewanella WXL01 sp. nov., a marine bacterium isolated from green algae in Luhuitou Fringing Reef (Northern South China Sea).</title>
        <authorList>
            <person name="Wang X."/>
        </authorList>
    </citation>
    <scope>NUCLEOTIDE SEQUENCE [LARGE SCALE GENOMIC DNA]</scope>
    <source>
        <strain evidence="2 3">MCCC 1A01895</strain>
    </source>
</reference>
<comment type="caution">
    <text evidence="2">The sequence shown here is derived from an EMBL/GenBank/DDBJ whole genome shotgun (WGS) entry which is preliminary data.</text>
</comment>
<accession>A0ABS5HZS9</accession>
<keyword evidence="1" id="KW-0732">Signal</keyword>
<name>A0ABS5HZS9_9GAMM</name>
<gene>
    <name evidence="2" type="ORF">G3R48_04090</name>
</gene>
<evidence type="ECO:0000256" key="1">
    <source>
        <dbReference type="SAM" id="SignalP"/>
    </source>
</evidence>
<keyword evidence="3" id="KW-1185">Reference proteome</keyword>
<organism evidence="2 3">
    <name type="scientific">Shewanella intestini</name>
    <dbReference type="NCBI Taxonomy" id="2017544"/>
    <lineage>
        <taxon>Bacteria</taxon>
        <taxon>Pseudomonadati</taxon>
        <taxon>Pseudomonadota</taxon>
        <taxon>Gammaproteobacteria</taxon>
        <taxon>Alteromonadales</taxon>
        <taxon>Shewanellaceae</taxon>
        <taxon>Shewanella</taxon>
    </lineage>
</organism>
<evidence type="ECO:0000313" key="3">
    <source>
        <dbReference type="Proteomes" id="UP000811844"/>
    </source>
</evidence>
<dbReference type="Pfam" id="PF11456">
    <property type="entry name" value="DUF3019"/>
    <property type="match status" value="1"/>
</dbReference>
<feature type="chain" id="PRO_5047212394" evidence="1">
    <location>
        <begin position="24"/>
        <end position="136"/>
    </location>
</feature>
<protein>
    <submittedName>
        <fullName evidence="2">DUF3019 domain-containing protein</fullName>
    </submittedName>
</protein>
<dbReference type="EMBL" id="JAAIKR010000002">
    <property type="protein sequence ID" value="MBR9727176.1"/>
    <property type="molecule type" value="Genomic_DNA"/>
</dbReference>
<proteinExistence type="predicted"/>
<dbReference type="RefSeq" id="WP_153663328.1">
    <property type="nucleotide sequence ID" value="NZ_JAAIKR010000002.1"/>
</dbReference>
<dbReference type="InterPro" id="IPR021559">
    <property type="entry name" value="DUF3019"/>
</dbReference>
<evidence type="ECO:0000313" key="2">
    <source>
        <dbReference type="EMBL" id="MBR9727176.1"/>
    </source>
</evidence>
<dbReference type="Proteomes" id="UP000811844">
    <property type="component" value="Unassembled WGS sequence"/>
</dbReference>
<sequence length="136" mass="15672">MTKLLTRWWHLLWLGLISPVSHAQTDITDFTATPEQCVALHKGQMCYQDVTFKWSTPNAGKYCLMQSNTNENPPQQPITCWEGQALTQYSYSFENTTTTTFQLIRQGQPQPLAKVKVVVTWVYKAPKQSQSGWRLF</sequence>